<evidence type="ECO:0000313" key="1">
    <source>
        <dbReference type="EMBL" id="RMC12906.1"/>
    </source>
</evidence>
<comment type="caution">
    <text evidence="1">The sequence shown here is derived from an EMBL/GenBank/DDBJ whole genome shotgun (WGS) entry which is preliminary data.</text>
</comment>
<dbReference type="STRING" id="333673.A0A3M0KIM2"/>
<sequence length="201" mass="21557">MKFNKSECWILNLGWGNPVCLYSLGNEGMESSAAEKDLGVLVQGELSMSHCALTARRANPVLGYIVHSMANPVLGCIGHSMANPVLGCIVHSMANPVLGYIGHSMASPVLGYIGHSMANPVLGCIVHSMANPVLGCIGHSMASRARVGIVLLCSELGRPHLQCWGQFWVTHYIKDIKLFESIQRKATKMVEGLGGSRVRCG</sequence>
<name>A0A3M0KIM2_HIRRU</name>
<dbReference type="AlphaFoldDB" id="A0A3M0KIM2"/>
<gene>
    <name evidence="1" type="ORF">DUI87_10432</name>
</gene>
<dbReference type="EMBL" id="QRBI01000106">
    <property type="protein sequence ID" value="RMC12906.1"/>
    <property type="molecule type" value="Genomic_DNA"/>
</dbReference>
<dbReference type="PANTHER" id="PTHR33332">
    <property type="entry name" value="REVERSE TRANSCRIPTASE DOMAIN-CONTAINING PROTEIN"/>
    <property type="match status" value="1"/>
</dbReference>
<protein>
    <submittedName>
        <fullName evidence="1">Uncharacterized protein</fullName>
    </submittedName>
</protein>
<accession>A0A3M0KIM2</accession>
<reference evidence="1 2" key="1">
    <citation type="submission" date="2018-07" db="EMBL/GenBank/DDBJ databases">
        <title>A high quality draft genome assembly of the barn swallow (H. rustica rustica).</title>
        <authorList>
            <person name="Formenti G."/>
            <person name="Chiara M."/>
            <person name="Poveda L."/>
            <person name="Francoijs K.-J."/>
            <person name="Bonisoli-Alquati A."/>
            <person name="Canova L."/>
            <person name="Gianfranceschi L."/>
            <person name="Horner D.S."/>
            <person name="Saino N."/>
        </authorList>
    </citation>
    <scope>NUCLEOTIDE SEQUENCE [LARGE SCALE GENOMIC DNA]</scope>
    <source>
        <strain evidence="1">Chelidonia</strain>
        <tissue evidence="1">Blood</tissue>
    </source>
</reference>
<proteinExistence type="predicted"/>
<keyword evidence="2" id="KW-1185">Reference proteome</keyword>
<organism evidence="1 2">
    <name type="scientific">Hirundo rustica rustica</name>
    <dbReference type="NCBI Taxonomy" id="333673"/>
    <lineage>
        <taxon>Eukaryota</taxon>
        <taxon>Metazoa</taxon>
        <taxon>Chordata</taxon>
        <taxon>Craniata</taxon>
        <taxon>Vertebrata</taxon>
        <taxon>Euteleostomi</taxon>
        <taxon>Archelosauria</taxon>
        <taxon>Archosauria</taxon>
        <taxon>Dinosauria</taxon>
        <taxon>Saurischia</taxon>
        <taxon>Theropoda</taxon>
        <taxon>Coelurosauria</taxon>
        <taxon>Aves</taxon>
        <taxon>Neognathae</taxon>
        <taxon>Neoaves</taxon>
        <taxon>Telluraves</taxon>
        <taxon>Australaves</taxon>
        <taxon>Passeriformes</taxon>
        <taxon>Sylvioidea</taxon>
        <taxon>Hirundinidae</taxon>
        <taxon>Hirundo</taxon>
    </lineage>
</organism>
<dbReference type="Proteomes" id="UP000269221">
    <property type="component" value="Unassembled WGS sequence"/>
</dbReference>
<dbReference type="OrthoDB" id="10056483at2759"/>
<evidence type="ECO:0000313" key="2">
    <source>
        <dbReference type="Proteomes" id="UP000269221"/>
    </source>
</evidence>